<reference evidence="3 4" key="1">
    <citation type="journal article" date="2010" name="Int. J. Syst. Evol. Microbiol.">
        <title>Sphingopyxis bauzanensis sp. nov., a psychrophilic bacterium isolated from soil.</title>
        <authorList>
            <person name="Zhang D.C."/>
            <person name="Liu H.C."/>
            <person name="Xin Y.H."/>
            <person name="Zhou Y.G."/>
            <person name="Schinner F."/>
            <person name="Margesin R."/>
        </authorList>
    </citation>
    <scope>NUCLEOTIDE SEQUENCE [LARGE SCALE GENOMIC DNA]</scope>
    <source>
        <strain evidence="3 4">DSM 22271</strain>
    </source>
</reference>
<dbReference type="InterPro" id="IPR006015">
    <property type="entry name" value="Universal_stress_UspA"/>
</dbReference>
<comment type="caution">
    <text evidence="3">The sequence shown here is derived from an EMBL/GenBank/DDBJ whole genome shotgun (WGS) entry which is preliminary data.</text>
</comment>
<dbReference type="PRINTS" id="PR01438">
    <property type="entry name" value="UNVRSLSTRESS"/>
</dbReference>
<accession>A0A246JJX9</accession>
<dbReference type="AlphaFoldDB" id="A0A246JJX9"/>
<sequence>MSNHTLMLYGSLEGSKPDSGPVAFAIGAAAALSAHLDVLVPHTDFLMPQAWDGRTGEQIDNETAFRRENTSALAELIAAEARERGVSASTLTEWAHAFGMVSFIGDRARLHDIIVMGVDQSIFLSERKVAEHVLFESGRPVAIVPAHSGATFACRRVMVAWDHSRTAARALHDSLPFLRLAEEVTLVCVGGEKKFQSSSEPNVIEMALAQKGLNAHFEQIQLGEATIGQALQDRALQGGADLLVMGAFGHSRLREFILGGATREVLDCPQLPVLLSH</sequence>
<dbReference type="EMBL" id="NISK01000008">
    <property type="protein sequence ID" value="OWQ92559.1"/>
    <property type="molecule type" value="Genomic_DNA"/>
</dbReference>
<evidence type="ECO:0000313" key="3">
    <source>
        <dbReference type="EMBL" id="OWQ92559.1"/>
    </source>
</evidence>
<organism evidence="3 4">
    <name type="scientific">Sphingopyxis bauzanensis</name>
    <dbReference type="NCBI Taxonomy" id="651663"/>
    <lineage>
        <taxon>Bacteria</taxon>
        <taxon>Pseudomonadati</taxon>
        <taxon>Pseudomonadota</taxon>
        <taxon>Alphaproteobacteria</taxon>
        <taxon>Sphingomonadales</taxon>
        <taxon>Sphingomonadaceae</taxon>
        <taxon>Sphingopyxis</taxon>
    </lineage>
</organism>
<name>A0A246JJX9_9SPHN</name>
<evidence type="ECO:0000259" key="2">
    <source>
        <dbReference type="Pfam" id="PF00582"/>
    </source>
</evidence>
<dbReference type="Gene3D" id="3.40.50.12370">
    <property type="match status" value="1"/>
</dbReference>
<dbReference type="Proteomes" id="UP000197361">
    <property type="component" value="Unassembled WGS sequence"/>
</dbReference>
<evidence type="ECO:0000313" key="4">
    <source>
        <dbReference type="Proteomes" id="UP000197361"/>
    </source>
</evidence>
<dbReference type="InterPro" id="IPR006016">
    <property type="entry name" value="UspA"/>
</dbReference>
<dbReference type="CDD" id="cd00293">
    <property type="entry name" value="USP-like"/>
    <property type="match status" value="1"/>
</dbReference>
<proteinExistence type="inferred from homology"/>
<dbReference type="OrthoDB" id="9804721at2"/>
<protein>
    <submittedName>
        <fullName evidence="3">Universal stress protein UspA</fullName>
    </submittedName>
</protein>
<dbReference type="Pfam" id="PF00582">
    <property type="entry name" value="Usp"/>
    <property type="match status" value="1"/>
</dbReference>
<comment type="similarity">
    <text evidence="1">Belongs to the universal stress protein A family.</text>
</comment>
<dbReference type="SUPFAM" id="SSF52402">
    <property type="entry name" value="Adenine nucleotide alpha hydrolases-like"/>
    <property type="match status" value="2"/>
</dbReference>
<gene>
    <name evidence="3" type="ORF">CDQ92_20090</name>
</gene>
<dbReference type="RefSeq" id="WP_088444042.1">
    <property type="nucleotide sequence ID" value="NZ_BMMC01000021.1"/>
</dbReference>
<evidence type="ECO:0000256" key="1">
    <source>
        <dbReference type="ARBA" id="ARBA00008791"/>
    </source>
</evidence>
<keyword evidence="4" id="KW-1185">Reference proteome</keyword>
<feature type="domain" description="UspA" evidence="2">
    <location>
        <begin position="155"/>
        <end position="275"/>
    </location>
</feature>